<accession>A0A8I0CDW5</accession>
<reference evidence="1" key="1">
    <citation type="submission" date="2020-06" db="EMBL/GenBank/DDBJ databases">
        <title>REHAB project genomes.</title>
        <authorList>
            <person name="Shaw L.P."/>
        </authorList>
    </citation>
    <scope>NUCLEOTIDE SEQUENCE</scope>
    <source>
        <strain evidence="1">RHBSTW-00474</strain>
    </source>
</reference>
<dbReference type="AlphaFoldDB" id="A0A8I0CDW5"/>
<organism evidence="1 2">
    <name type="scientific">Escherichia coli</name>
    <dbReference type="NCBI Taxonomy" id="562"/>
    <lineage>
        <taxon>Bacteria</taxon>
        <taxon>Pseudomonadati</taxon>
        <taxon>Pseudomonadota</taxon>
        <taxon>Gammaproteobacteria</taxon>
        <taxon>Enterobacterales</taxon>
        <taxon>Enterobacteriaceae</taxon>
        <taxon>Escherichia</taxon>
    </lineage>
</organism>
<evidence type="ECO:0000313" key="2">
    <source>
        <dbReference type="Proteomes" id="UP000622722"/>
    </source>
</evidence>
<comment type="caution">
    <text evidence="1">The sequence shown here is derived from an EMBL/GenBank/DDBJ whole genome shotgun (WGS) entry which is preliminary data.</text>
</comment>
<dbReference type="EMBL" id="JABXPW010000015">
    <property type="protein sequence ID" value="MBA7722066.1"/>
    <property type="molecule type" value="Genomic_DNA"/>
</dbReference>
<evidence type="ECO:0000313" key="1">
    <source>
        <dbReference type="EMBL" id="MBA7722066.1"/>
    </source>
</evidence>
<dbReference type="Proteomes" id="UP000622722">
    <property type="component" value="Unassembled WGS sequence"/>
</dbReference>
<proteinExistence type="predicted"/>
<sequence length="65" mass="7129">MLFPPTNKKGPPAARKNTLSKAPADAFYVVLSDVMCAGRGADMKKARRSEPVFNECKIQLFLSNT</sequence>
<protein>
    <submittedName>
        <fullName evidence="1">Uncharacterized protein</fullName>
    </submittedName>
</protein>
<gene>
    <name evidence="1" type="ORF">HV209_26575</name>
</gene>
<name>A0A8I0CDW5_ECOLX</name>
<dbReference type="RefSeq" id="WP_057780745.1">
    <property type="nucleotide sequence ID" value="NZ_BFFS01000003.1"/>
</dbReference>